<name>A0A6I8MI89_9CORY</name>
<dbReference type="InterPro" id="IPR036388">
    <property type="entry name" value="WH-like_DNA-bd_sf"/>
</dbReference>
<feature type="domain" description="HTH arsR-type" evidence="4">
    <location>
        <begin position="27"/>
        <end position="121"/>
    </location>
</feature>
<dbReference type="InterPro" id="IPR001845">
    <property type="entry name" value="HTH_ArsR_DNA-bd_dom"/>
</dbReference>
<dbReference type="PANTHER" id="PTHR43132:SF2">
    <property type="entry name" value="ARSENICAL RESISTANCE OPERON REPRESSOR ARSR-RELATED"/>
    <property type="match status" value="1"/>
</dbReference>
<evidence type="ECO:0000256" key="1">
    <source>
        <dbReference type="ARBA" id="ARBA00023015"/>
    </source>
</evidence>
<dbReference type="Proteomes" id="UP001265983">
    <property type="component" value="Unassembled WGS sequence"/>
</dbReference>
<dbReference type="EMBL" id="LR738855">
    <property type="protein sequence ID" value="VZH85796.1"/>
    <property type="molecule type" value="Genomic_DNA"/>
</dbReference>
<dbReference type="GO" id="GO:0003677">
    <property type="term" value="F:DNA binding"/>
    <property type="evidence" value="ECO:0007669"/>
    <property type="project" value="UniProtKB-KW"/>
</dbReference>
<keyword evidence="2" id="KW-0238">DNA-binding</keyword>
<keyword evidence="1" id="KW-0805">Transcription regulation</keyword>
<dbReference type="Proteomes" id="UP000423525">
    <property type="component" value="Chromosome"/>
</dbReference>
<dbReference type="SMART" id="SM00418">
    <property type="entry name" value="HTH_ARSR"/>
    <property type="match status" value="1"/>
</dbReference>
<accession>A0A6I8MI89</accession>
<reference evidence="6 7" key="1">
    <citation type="submission" date="2019-11" db="EMBL/GenBank/DDBJ databases">
        <authorList>
            <person name="Brisse S."/>
        </authorList>
    </citation>
    <scope>NUCLEOTIDE SEQUENCE [LARGE SCALE GENOMIC DNA]</scope>
    <source>
        <strain evidence="6">FRC0190</strain>
    </source>
</reference>
<dbReference type="InterPro" id="IPR051011">
    <property type="entry name" value="Metal_resp_trans_reg"/>
</dbReference>
<evidence type="ECO:0000313" key="8">
    <source>
        <dbReference type="Proteomes" id="UP001265983"/>
    </source>
</evidence>
<keyword evidence="8" id="KW-1185">Reference proteome</keyword>
<dbReference type="Gene3D" id="1.10.10.10">
    <property type="entry name" value="Winged helix-like DNA-binding domain superfamily/Winged helix DNA-binding domain"/>
    <property type="match status" value="1"/>
</dbReference>
<dbReference type="Pfam" id="PF01022">
    <property type="entry name" value="HTH_5"/>
    <property type="match status" value="1"/>
</dbReference>
<dbReference type="InterPro" id="IPR036390">
    <property type="entry name" value="WH_DNA-bd_sf"/>
</dbReference>
<dbReference type="NCBIfam" id="NF033788">
    <property type="entry name" value="HTH_metalloreg"/>
    <property type="match status" value="1"/>
</dbReference>
<evidence type="ECO:0000256" key="3">
    <source>
        <dbReference type="ARBA" id="ARBA00023163"/>
    </source>
</evidence>
<proteinExistence type="predicted"/>
<dbReference type="PROSITE" id="PS50987">
    <property type="entry name" value="HTH_ARSR_2"/>
    <property type="match status" value="1"/>
</dbReference>
<evidence type="ECO:0000313" key="7">
    <source>
        <dbReference type="Proteomes" id="UP000423525"/>
    </source>
</evidence>
<evidence type="ECO:0000259" key="4">
    <source>
        <dbReference type="PROSITE" id="PS50987"/>
    </source>
</evidence>
<dbReference type="InterPro" id="IPR011991">
    <property type="entry name" value="ArsR-like_HTH"/>
</dbReference>
<dbReference type="PANTHER" id="PTHR43132">
    <property type="entry name" value="ARSENICAL RESISTANCE OPERON REPRESSOR ARSR-RELATED"/>
    <property type="match status" value="1"/>
</dbReference>
<keyword evidence="3" id="KW-0804">Transcription</keyword>
<organism evidence="6 7">
    <name type="scientific">Corynebacterium rouxii</name>
    <dbReference type="NCBI Taxonomy" id="2719119"/>
    <lineage>
        <taxon>Bacteria</taxon>
        <taxon>Bacillati</taxon>
        <taxon>Actinomycetota</taxon>
        <taxon>Actinomycetes</taxon>
        <taxon>Mycobacteriales</taxon>
        <taxon>Corynebacteriaceae</taxon>
        <taxon>Corynebacterium</taxon>
    </lineage>
</organism>
<protein>
    <submittedName>
        <fullName evidence="6">ArsR family transcriptional regulator</fullName>
    </submittedName>
    <submittedName>
        <fullName evidence="5">Metalloregulator ArsR/SmtB family transcription factor</fullName>
    </submittedName>
</protein>
<reference evidence="5 8" key="2">
    <citation type="submission" date="2023-03" db="EMBL/GenBank/DDBJ databases">
        <title>Whole genome sequence of the first Corynebacterium rouxii strains isolated in Brazil: a recent member of Corynebacterium diphtheriae complex.</title>
        <authorList>
            <person name="Vieira V."/>
            <person name="Ramos J.N."/>
            <person name="Araujo M.R.B."/>
            <person name="Baio P.V."/>
            <person name="Sant'Anna L.O."/>
            <person name="Veras J.F.C."/>
            <person name="Vieira E.M.D."/>
            <person name="Sousa M.A.B."/>
            <person name="Camargo C.H."/>
            <person name="Sacchi C.T."/>
            <person name="Campos K.R."/>
            <person name="Santos M.B.N."/>
            <person name="Bokermann S."/>
            <person name="Alvim L.B."/>
            <person name="Santos L.S."/>
            <person name="Mattos-Guaraldi A.L."/>
        </authorList>
    </citation>
    <scope>NUCLEOTIDE SEQUENCE [LARGE SCALE GENOMIC DNA]</scope>
    <source>
        <strain evidence="5 8">70862</strain>
    </source>
</reference>
<evidence type="ECO:0000313" key="5">
    <source>
        <dbReference type="EMBL" id="MDT9411520.1"/>
    </source>
</evidence>
<evidence type="ECO:0000313" key="6">
    <source>
        <dbReference type="EMBL" id="VZH85796.1"/>
    </source>
</evidence>
<dbReference type="CDD" id="cd00090">
    <property type="entry name" value="HTH_ARSR"/>
    <property type="match status" value="1"/>
</dbReference>
<gene>
    <name evidence="6" type="ORF">FRC0190_01734</name>
    <name evidence="5" type="ORF">P8T80_09045</name>
</gene>
<dbReference type="PRINTS" id="PR00778">
    <property type="entry name" value="HTHARSR"/>
</dbReference>
<dbReference type="EMBL" id="JARUHM010000011">
    <property type="protein sequence ID" value="MDT9411520.1"/>
    <property type="molecule type" value="Genomic_DNA"/>
</dbReference>
<dbReference type="RefSeq" id="WP_155873616.1">
    <property type="nucleotide sequence ID" value="NZ_CP168248.1"/>
</dbReference>
<sequence>METSPRPSSLYALGDATVMSSDHNLDVIQEEPSLISGILSALDSSIRIQILLLLHQRDHYVFELVQALGGSQPLISQHLKVLKRAHIIDNERQGRQIIYRLKEPMIIDIIAKVGQLSQKVSKTAAVSH</sequence>
<dbReference type="AlphaFoldDB" id="A0A6I8MI89"/>
<dbReference type="GO" id="GO:0003700">
    <property type="term" value="F:DNA-binding transcription factor activity"/>
    <property type="evidence" value="ECO:0007669"/>
    <property type="project" value="InterPro"/>
</dbReference>
<evidence type="ECO:0000256" key="2">
    <source>
        <dbReference type="ARBA" id="ARBA00023125"/>
    </source>
</evidence>
<dbReference type="SUPFAM" id="SSF46785">
    <property type="entry name" value="Winged helix' DNA-binding domain"/>
    <property type="match status" value="1"/>
</dbReference>
<dbReference type="KEGG" id="crf:FRC0190_01734"/>